<name>A0A1I4M0H7_9HYPH</name>
<dbReference type="Pfam" id="PF21993">
    <property type="entry name" value="TetR_C_13_2"/>
    <property type="match status" value="1"/>
</dbReference>
<proteinExistence type="predicted"/>
<dbReference type="Gene3D" id="1.10.357.10">
    <property type="entry name" value="Tetracycline Repressor, domain 2"/>
    <property type="match status" value="1"/>
</dbReference>
<dbReference type="STRING" id="582667.SAMN05192568_101525"/>
<evidence type="ECO:0000256" key="3">
    <source>
        <dbReference type="ARBA" id="ARBA00023163"/>
    </source>
</evidence>
<dbReference type="PRINTS" id="PR00455">
    <property type="entry name" value="HTHTETR"/>
</dbReference>
<evidence type="ECO:0000256" key="1">
    <source>
        <dbReference type="ARBA" id="ARBA00023015"/>
    </source>
</evidence>
<keyword evidence="1" id="KW-0805">Transcription regulation</keyword>
<gene>
    <name evidence="6" type="ORF">SAMN05192568_101525</name>
</gene>
<feature type="DNA-binding region" description="H-T-H motif" evidence="4">
    <location>
        <begin position="52"/>
        <end position="71"/>
    </location>
</feature>
<evidence type="ECO:0000313" key="7">
    <source>
        <dbReference type="Proteomes" id="UP000199048"/>
    </source>
</evidence>
<keyword evidence="7" id="KW-1185">Reference proteome</keyword>
<dbReference type="PROSITE" id="PS50977">
    <property type="entry name" value="HTH_TETR_2"/>
    <property type="match status" value="1"/>
</dbReference>
<evidence type="ECO:0000313" key="6">
    <source>
        <dbReference type="EMBL" id="SFL96709.1"/>
    </source>
</evidence>
<dbReference type="SUPFAM" id="SSF46689">
    <property type="entry name" value="Homeodomain-like"/>
    <property type="match status" value="1"/>
</dbReference>
<dbReference type="PANTHER" id="PTHR47506:SF7">
    <property type="entry name" value="TRANSCRIPTIONAL REGULATORY PROTEIN"/>
    <property type="match status" value="1"/>
</dbReference>
<dbReference type="GO" id="GO:0003677">
    <property type="term" value="F:DNA binding"/>
    <property type="evidence" value="ECO:0007669"/>
    <property type="project" value="UniProtKB-UniRule"/>
</dbReference>
<keyword evidence="2 4" id="KW-0238">DNA-binding</keyword>
<dbReference type="Proteomes" id="UP000199048">
    <property type="component" value="Unassembled WGS sequence"/>
</dbReference>
<evidence type="ECO:0000256" key="4">
    <source>
        <dbReference type="PROSITE-ProRule" id="PRU00335"/>
    </source>
</evidence>
<organism evidence="6 7">
    <name type="scientific">Methylobacterium pseudosasicola</name>
    <dbReference type="NCBI Taxonomy" id="582667"/>
    <lineage>
        <taxon>Bacteria</taxon>
        <taxon>Pseudomonadati</taxon>
        <taxon>Pseudomonadota</taxon>
        <taxon>Alphaproteobacteria</taxon>
        <taxon>Hyphomicrobiales</taxon>
        <taxon>Methylobacteriaceae</taxon>
        <taxon>Methylobacterium</taxon>
    </lineage>
</organism>
<dbReference type="PANTHER" id="PTHR47506">
    <property type="entry name" value="TRANSCRIPTIONAL REGULATORY PROTEIN"/>
    <property type="match status" value="1"/>
</dbReference>
<accession>A0A1I4M0H7</accession>
<feature type="domain" description="HTH tetR-type" evidence="5">
    <location>
        <begin position="29"/>
        <end position="89"/>
    </location>
</feature>
<reference evidence="7" key="1">
    <citation type="submission" date="2016-10" db="EMBL/GenBank/DDBJ databases">
        <authorList>
            <person name="Varghese N."/>
            <person name="Submissions S."/>
        </authorList>
    </citation>
    <scope>NUCLEOTIDE SEQUENCE [LARGE SCALE GENOMIC DNA]</scope>
    <source>
        <strain evidence="7">BL36</strain>
    </source>
</reference>
<dbReference type="InterPro" id="IPR009057">
    <property type="entry name" value="Homeodomain-like_sf"/>
</dbReference>
<evidence type="ECO:0000256" key="2">
    <source>
        <dbReference type="ARBA" id="ARBA00023125"/>
    </source>
</evidence>
<dbReference type="InterPro" id="IPR001647">
    <property type="entry name" value="HTH_TetR"/>
</dbReference>
<dbReference type="AlphaFoldDB" id="A0A1I4M0H7"/>
<dbReference type="Pfam" id="PF00440">
    <property type="entry name" value="TetR_N"/>
    <property type="match status" value="1"/>
</dbReference>
<dbReference type="EMBL" id="FOTK01000015">
    <property type="protein sequence ID" value="SFL96709.1"/>
    <property type="molecule type" value="Genomic_DNA"/>
</dbReference>
<sequence>MMMIMIEVKRASSRRREIAHMKVSREQMVENRRRILEAAGRLFRARGFEAVTVAEVMRAAGLTHGGFYGHFRSKDDLIAATLAELVVAPEPEPTALSDFAARYLSPGHRDNPGDGCPVAALVSETIRQAPEARAAMTEGLRRQIARLADGADAVDPKAARQAAIGSWAAMVGAVIFARMSDDPDLSDEVLAQTRAWIARGA</sequence>
<keyword evidence="3" id="KW-0804">Transcription</keyword>
<protein>
    <submittedName>
        <fullName evidence="6">Transcriptional regulator, TetR family</fullName>
    </submittedName>
</protein>
<dbReference type="SUPFAM" id="SSF48498">
    <property type="entry name" value="Tetracyclin repressor-like, C-terminal domain"/>
    <property type="match status" value="1"/>
</dbReference>
<dbReference type="PROSITE" id="PS01081">
    <property type="entry name" value="HTH_TETR_1"/>
    <property type="match status" value="1"/>
</dbReference>
<dbReference type="InterPro" id="IPR036271">
    <property type="entry name" value="Tet_transcr_reg_TetR-rel_C_sf"/>
</dbReference>
<dbReference type="InterPro" id="IPR054156">
    <property type="entry name" value="YxaF_TetR_C"/>
</dbReference>
<evidence type="ECO:0000259" key="5">
    <source>
        <dbReference type="PROSITE" id="PS50977"/>
    </source>
</evidence>
<dbReference type="InterPro" id="IPR023772">
    <property type="entry name" value="DNA-bd_HTH_TetR-type_CS"/>
</dbReference>
<dbReference type="Gene3D" id="1.10.10.60">
    <property type="entry name" value="Homeodomain-like"/>
    <property type="match status" value="1"/>
</dbReference>